<feature type="domain" description="O-antigen ligase-related" evidence="6">
    <location>
        <begin position="222"/>
        <end position="349"/>
    </location>
</feature>
<evidence type="ECO:0000256" key="5">
    <source>
        <dbReference type="SAM" id="Phobius"/>
    </source>
</evidence>
<dbReference type="Proteomes" id="UP000824166">
    <property type="component" value="Unassembled WGS sequence"/>
</dbReference>
<evidence type="ECO:0000256" key="2">
    <source>
        <dbReference type="ARBA" id="ARBA00022692"/>
    </source>
</evidence>
<evidence type="ECO:0000256" key="4">
    <source>
        <dbReference type="ARBA" id="ARBA00023136"/>
    </source>
</evidence>
<feature type="transmembrane region" description="Helical" evidence="5">
    <location>
        <begin position="398"/>
        <end position="418"/>
    </location>
</feature>
<keyword evidence="7" id="KW-0436">Ligase</keyword>
<dbReference type="PANTHER" id="PTHR37422:SF23">
    <property type="entry name" value="TEICHURONIC ACID BIOSYNTHESIS PROTEIN TUAE"/>
    <property type="match status" value="1"/>
</dbReference>
<comment type="caution">
    <text evidence="7">The sequence shown here is derived from an EMBL/GenBank/DDBJ whole genome shotgun (WGS) entry which is preliminary data.</text>
</comment>
<organism evidence="7 8">
    <name type="scientific">Paenarthrobacter aromaticivorans</name>
    <dbReference type="NCBI Taxonomy" id="2849150"/>
    <lineage>
        <taxon>Bacteria</taxon>
        <taxon>Bacillati</taxon>
        <taxon>Actinomycetota</taxon>
        <taxon>Actinomycetes</taxon>
        <taxon>Micrococcales</taxon>
        <taxon>Micrococcaceae</taxon>
        <taxon>Paenarthrobacter</taxon>
    </lineage>
</organism>
<accession>A0ABS6IB11</accession>
<evidence type="ECO:0000259" key="6">
    <source>
        <dbReference type="Pfam" id="PF04932"/>
    </source>
</evidence>
<dbReference type="Pfam" id="PF04932">
    <property type="entry name" value="Wzy_C"/>
    <property type="match status" value="1"/>
</dbReference>
<keyword evidence="4 5" id="KW-0472">Membrane</keyword>
<keyword evidence="8" id="KW-1185">Reference proteome</keyword>
<evidence type="ECO:0000313" key="8">
    <source>
        <dbReference type="Proteomes" id="UP000824166"/>
    </source>
</evidence>
<feature type="transmembrane region" description="Helical" evidence="5">
    <location>
        <begin position="237"/>
        <end position="253"/>
    </location>
</feature>
<dbReference type="EMBL" id="JAHOPC010000009">
    <property type="protein sequence ID" value="MBU8867589.1"/>
    <property type="molecule type" value="Genomic_DNA"/>
</dbReference>
<comment type="subcellular location">
    <subcellularLocation>
        <location evidence="1">Membrane</location>
        <topology evidence="1">Multi-pass membrane protein</topology>
    </subcellularLocation>
</comment>
<feature type="transmembrane region" description="Helical" evidence="5">
    <location>
        <begin position="39"/>
        <end position="57"/>
    </location>
</feature>
<feature type="transmembrane region" description="Helical" evidence="5">
    <location>
        <begin position="12"/>
        <end position="33"/>
    </location>
</feature>
<reference evidence="7 8" key="1">
    <citation type="submission" date="2021-06" db="EMBL/GenBank/DDBJ databases">
        <authorList>
            <person name="Jeong J.W."/>
        </authorList>
    </citation>
    <scope>NUCLEOTIDE SEQUENCE [LARGE SCALE GENOMIC DNA]</scope>
    <source>
        <strain evidence="7 8">MMS21-TAE1-1</strain>
    </source>
</reference>
<keyword evidence="2 5" id="KW-0812">Transmembrane</keyword>
<keyword evidence="3 5" id="KW-1133">Transmembrane helix</keyword>
<dbReference type="InterPro" id="IPR051533">
    <property type="entry name" value="WaaL-like"/>
</dbReference>
<feature type="transmembrane region" description="Helical" evidence="5">
    <location>
        <begin position="104"/>
        <end position="121"/>
    </location>
</feature>
<sequence length="457" mass="49155">MEKQRERSDVATFVTIYLVVTCAVPSNLTISALGTVGRLTTLWALLALVWWVLYQVHRTKPEAVGRRPVRLALALFLAVAIASYAVAMLHGLPDKESSPADGGLIRLLAWAGILLLIHDGLKNRRGLIIIMRSVVMMGTFTAVLGLLQFVTGASLIDWITIPGMSSSPDFSNIDVRGGFVRAAAMASHPLEYGVVLSTSFPIALTLALTQTTRNWLLRWLPVMAIAVASVLSVSRSALIAVAIAFVILIPAWSKSMRRRAYVASVGLVGAIYIVTPGLLGTLRGLFTVGGDDSSITSRTNGYSTALGMLENNPVIGRAFGTFLPEYVIVDNQYLGLLVELGFLGLALFLALIVSGLTCAWRARRLAVDNDMRQLSQAVLASLAAVAVTFAFFDGLSFPMAAAMLFLMLGVAGALWRIVREERRDLPTAKLTAPTIGKTPGFGLLHPYRDGVDDGSNR</sequence>
<dbReference type="InterPro" id="IPR007016">
    <property type="entry name" value="O-antigen_ligase-rel_domated"/>
</dbReference>
<feature type="transmembrane region" description="Helical" evidence="5">
    <location>
        <begin position="190"/>
        <end position="208"/>
    </location>
</feature>
<name>A0ABS6IB11_9MICC</name>
<feature type="transmembrane region" description="Helical" evidence="5">
    <location>
        <begin position="69"/>
        <end position="92"/>
    </location>
</feature>
<dbReference type="PANTHER" id="PTHR37422">
    <property type="entry name" value="TEICHURONIC ACID BIOSYNTHESIS PROTEIN TUAE"/>
    <property type="match status" value="1"/>
</dbReference>
<dbReference type="GO" id="GO:0016874">
    <property type="term" value="F:ligase activity"/>
    <property type="evidence" value="ECO:0007669"/>
    <property type="project" value="UniProtKB-KW"/>
</dbReference>
<gene>
    <name evidence="7" type="ORF">KSW38_14965</name>
</gene>
<feature type="transmembrane region" description="Helical" evidence="5">
    <location>
        <begin position="215"/>
        <end position="231"/>
    </location>
</feature>
<evidence type="ECO:0000313" key="7">
    <source>
        <dbReference type="EMBL" id="MBU8867589.1"/>
    </source>
</evidence>
<protein>
    <submittedName>
        <fullName evidence="7">O-antigen ligase family protein</fullName>
    </submittedName>
</protein>
<feature type="transmembrane region" description="Helical" evidence="5">
    <location>
        <begin position="260"/>
        <end position="279"/>
    </location>
</feature>
<evidence type="ECO:0000256" key="1">
    <source>
        <dbReference type="ARBA" id="ARBA00004141"/>
    </source>
</evidence>
<evidence type="ECO:0000256" key="3">
    <source>
        <dbReference type="ARBA" id="ARBA00022989"/>
    </source>
</evidence>
<feature type="transmembrane region" description="Helical" evidence="5">
    <location>
        <begin position="340"/>
        <end position="362"/>
    </location>
</feature>
<proteinExistence type="predicted"/>
<feature type="transmembrane region" description="Helical" evidence="5">
    <location>
        <begin position="133"/>
        <end position="156"/>
    </location>
</feature>
<feature type="transmembrane region" description="Helical" evidence="5">
    <location>
        <begin position="374"/>
        <end position="392"/>
    </location>
</feature>